<gene>
    <name evidence="1" type="ORF">K3G42_031331</name>
</gene>
<organism evidence="1 2">
    <name type="scientific">Sphaerodactylus townsendi</name>
    <dbReference type="NCBI Taxonomy" id="933632"/>
    <lineage>
        <taxon>Eukaryota</taxon>
        <taxon>Metazoa</taxon>
        <taxon>Chordata</taxon>
        <taxon>Craniata</taxon>
        <taxon>Vertebrata</taxon>
        <taxon>Euteleostomi</taxon>
        <taxon>Lepidosauria</taxon>
        <taxon>Squamata</taxon>
        <taxon>Bifurcata</taxon>
        <taxon>Gekkota</taxon>
        <taxon>Sphaerodactylidae</taxon>
        <taxon>Sphaerodactylus</taxon>
    </lineage>
</organism>
<accession>A0ACB8ELL1</accession>
<dbReference type="EMBL" id="CM037616">
    <property type="protein sequence ID" value="KAH7993539.1"/>
    <property type="molecule type" value="Genomic_DNA"/>
</dbReference>
<reference evidence="1" key="1">
    <citation type="submission" date="2021-08" db="EMBL/GenBank/DDBJ databases">
        <title>The first chromosome-level gecko genome reveals the dynamic sex chromosomes of Neotropical dwarf geckos (Sphaerodactylidae: Sphaerodactylus).</title>
        <authorList>
            <person name="Pinto B.J."/>
            <person name="Keating S.E."/>
            <person name="Gamble T."/>
        </authorList>
    </citation>
    <scope>NUCLEOTIDE SEQUENCE</scope>
    <source>
        <strain evidence="1">TG3544</strain>
    </source>
</reference>
<dbReference type="Proteomes" id="UP000827872">
    <property type="component" value="Linkage Group LG03"/>
</dbReference>
<name>A0ACB8ELL1_9SAUR</name>
<proteinExistence type="predicted"/>
<evidence type="ECO:0000313" key="2">
    <source>
        <dbReference type="Proteomes" id="UP000827872"/>
    </source>
</evidence>
<evidence type="ECO:0000313" key="1">
    <source>
        <dbReference type="EMBL" id="KAH7993539.1"/>
    </source>
</evidence>
<sequence length="95" mass="10797">MSGELSAPVRHICGQQLFHCRRSSYGLGEARTDEQRIWPEQWREVLVAVTDLEWVAEEPGGIGRWDKLLAEGGGYSSGSSAKLWRKNEPREEKKL</sequence>
<keyword evidence="2" id="KW-1185">Reference proteome</keyword>
<protein>
    <submittedName>
        <fullName evidence="1">Uncharacterized protein</fullName>
    </submittedName>
</protein>
<comment type="caution">
    <text evidence="1">The sequence shown here is derived from an EMBL/GenBank/DDBJ whole genome shotgun (WGS) entry which is preliminary data.</text>
</comment>